<name>A0A9X0A6N6_9CNID</name>
<dbReference type="Proteomes" id="UP001163046">
    <property type="component" value="Unassembled WGS sequence"/>
</dbReference>
<accession>A0A9X0A6N6</accession>
<proteinExistence type="predicted"/>
<dbReference type="PANTHER" id="PTHR19991:SF2">
    <property type="entry name" value="GH08893P"/>
    <property type="match status" value="1"/>
</dbReference>
<reference evidence="2" key="1">
    <citation type="submission" date="2023-01" db="EMBL/GenBank/DDBJ databases">
        <title>Genome assembly of the deep-sea coral Lophelia pertusa.</title>
        <authorList>
            <person name="Herrera S."/>
            <person name="Cordes E."/>
        </authorList>
    </citation>
    <scope>NUCLEOTIDE SEQUENCE</scope>
    <source>
        <strain evidence="2">USNM1676648</strain>
        <tissue evidence="2">Polyp</tissue>
    </source>
</reference>
<organism evidence="2 3">
    <name type="scientific">Desmophyllum pertusum</name>
    <dbReference type="NCBI Taxonomy" id="174260"/>
    <lineage>
        <taxon>Eukaryota</taxon>
        <taxon>Metazoa</taxon>
        <taxon>Cnidaria</taxon>
        <taxon>Anthozoa</taxon>
        <taxon>Hexacorallia</taxon>
        <taxon>Scleractinia</taxon>
        <taxon>Caryophylliina</taxon>
        <taxon>Caryophylliidae</taxon>
        <taxon>Desmophyllum</taxon>
    </lineage>
</organism>
<evidence type="ECO:0000313" key="2">
    <source>
        <dbReference type="EMBL" id="KAJ7393769.1"/>
    </source>
</evidence>
<feature type="chain" id="PRO_5040979569" evidence="1">
    <location>
        <begin position="23"/>
        <end position="78"/>
    </location>
</feature>
<dbReference type="EMBL" id="MU825397">
    <property type="protein sequence ID" value="KAJ7393769.1"/>
    <property type="molecule type" value="Genomic_DNA"/>
</dbReference>
<dbReference type="AlphaFoldDB" id="A0A9X0A6N6"/>
<feature type="signal peptide" evidence="1">
    <location>
        <begin position="1"/>
        <end position="22"/>
    </location>
</feature>
<dbReference type="PANTHER" id="PTHR19991">
    <property type="entry name" value="L 2 01289"/>
    <property type="match status" value="1"/>
</dbReference>
<comment type="caution">
    <text evidence="2">The sequence shown here is derived from an EMBL/GenBank/DDBJ whole genome shotgun (WGS) entry which is preliminary data.</text>
</comment>
<sequence>MADSMSVLRVCTLFVFFHVCWSDSAVQILNDASFEHLTQASTGATTGDWLIVFSFTERDPECERCKKADEAIELCQQE</sequence>
<keyword evidence="3" id="KW-1185">Reference proteome</keyword>
<protein>
    <submittedName>
        <fullName evidence="2">Uncharacterized protein</fullName>
    </submittedName>
</protein>
<dbReference type="OrthoDB" id="72053at2759"/>
<keyword evidence="1" id="KW-0732">Signal</keyword>
<evidence type="ECO:0000313" key="3">
    <source>
        <dbReference type="Proteomes" id="UP001163046"/>
    </source>
</evidence>
<evidence type="ECO:0000256" key="1">
    <source>
        <dbReference type="SAM" id="SignalP"/>
    </source>
</evidence>
<gene>
    <name evidence="2" type="ORF">OS493_003428</name>
</gene>